<evidence type="ECO:0000313" key="1">
    <source>
        <dbReference type="EMBL" id="MFC6889977.1"/>
    </source>
</evidence>
<dbReference type="Proteomes" id="UP001596333">
    <property type="component" value="Unassembled WGS sequence"/>
</dbReference>
<dbReference type="RefSeq" id="WP_379769354.1">
    <property type="nucleotide sequence ID" value="NZ_JBHSXI010000015.1"/>
</dbReference>
<keyword evidence="2" id="KW-1185">Reference proteome</keyword>
<dbReference type="AlphaFoldDB" id="A0ABD5URI5"/>
<gene>
    <name evidence="1" type="ORF">ACFQEY_13285</name>
</gene>
<sequence length="119" mass="13266">MLVVPFRLVMSPLPRHRLLIYFRPMHTYDTILGALGVLTALVPNRIVDVFEAIVVEKPGENTVHPWFSLMIRAEGVMFALAALRDGRLYAWLLNLTGTSTVPVVVSAGLAFFDIRVSSE</sequence>
<accession>A0ABD5URI5</accession>
<organism evidence="1 2">
    <name type="scientific">Halorubrum trueperi</name>
    <dbReference type="NCBI Taxonomy" id="2004704"/>
    <lineage>
        <taxon>Archaea</taxon>
        <taxon>Methanobacteriati</taxon>
        <taxon>Methanobacteriota</taxon>
        <taxon>Stenosarchaea group</taxon>
        <taxon>Halobacteria</taxon>
        <taxon>Halobacteriales</taxon>
        <taxon>Haloferacaceae</taxon>
        <taxon>Halorubrum</taxon>
    </lineage>
</organism>
<reference evidence="1 2" key="1">
    <citation type="journal article" date="2019" name="Int. J. Syst. Evol. Microbiol.">
        <title>The Global Catalogue of Microorganisms (GCM) 10K type strain sequencing project: providing services to taxonomists for standard genome sequencing and annotation.</title>
        <authorList>
            <consortium name="The Broad Institute Genomics Platform"/>
            <consortium name="The Broad Institute Genome Sequencing Center for Infectious Disease"/>
            <person name="Wu L."/>
            <person name="Ma J."/>
        </authorList>
    </citation>
    <scope>NUCLEOTIDE SEQUENCE [LARGE SCALE GENOMIC DNA]</scope>
    <source>
        <strain evidence="1 2">Y73</strain>
    </source>
</reference>
<comment type="caution">
    <text evidence="1">The sequence shown here is derived from an EMBL/GenBank/DDBJ whole genome shotgun (WGS) entry which is preliminary data.</text>
</comment>
<name>A0ABD5URI5_9EURY</name>
<dbReference type="EMBL" id="JBHSXI010000015">
    <property type="protein sequence ID" value="MFC6889977.1"/>
    <property type="molecule type" value="Genomic_DNA"/>
</dbReference>
<proteinExistence type="predicted"/>
<protein>
    <submittedName>
        <fullName evidence="1">Uncharacterized protein</fullName>
    </submittedName>
</protein>
<evidence type="ECO:0000313" key="2">
    <source>
        <dbReference type="Proteomes" id="UP001596333"/>
    </source>
</evidence>